<dbReference type="Proteomes" id="UP000752297">
    <property type="component" value="Unassembled WGS sequence"/>
</dbReference>
<feature type="domain" description="SoxA A3" evidence="5">
    <location>
        <begin position="517"/>
        <end position="598"/>
    </location>
</feature>
<feature type="domain" description="FAD/NAD(P)-binding" evidence="3">
    <location>
        <begin position="172"/>
        <end position="443"/>
    </location>
</feature>
<keyword evidence="7" id="KW-1185">Reference proteome</keyword>
<evidence type="ECO:0000259" key="3">
    <source>
        <dbReference type="Pfam" id="PF07992"/>
    </source>
</evidence>
<keyword evidence="1" id="KW-0560">Oxidoreductase</keyword>
<dbReference type="InterPro" id="IPR028896">
    <property type="entry name" value="GcvT/YgfZ/DmdA"/>
</dbReference>
<dbReference type="PANTHER" id="PTHR43757:SF2">
    <property type="entry name" value="AMINOMETHYLTRANSFERASE, MITOCHONDRIAL"/>
    <property type="match status" value="1"/>
</dbReference>
<evidence type="ECO:0000259" key="2">
    <source>
        <dbReference type="Pfam" id="PF01571"/>
    </source>
</evidence>
<evidence type="ECO:0000259" key="4">
    <source>
        <dbReference type="Pfam" id="PF08669"/>
    </source>
</evidence>
<dbReference type="InterPro" id="IPR013977">
    <property type="entry name" value="GcvT_C"/>
</dbReference>
<name>A0A949USH6_9HYPH</name>
<dbReference type="Pfam" id="PF01571">
    <property type="entry name" value="GCV_T"/>
    <property type="match status" value="1"/>
</dbReference>
<feature type="domain" description="Aminomethyltransferase C-terminal" evidence="4">
    <location>
        <begin position="906"/>
        <end position="992"/>
    </location>
</feature>
<comment type="caution">
    <text evidence="6">The sequence shown here is derived from an EMBL/GenBank/DDBJ whole genome shotgun (WGS) entry which is preliminary data.</text>
</comment>
<protein>
    <submittedName>
        <fullName evidence="6">Sarcosine oxidase subunit alpha</fullName>
    </submittedName>
</protein>
<dbReference type="Pfam" id="PF07992">
    <property type="entry name" value="Pyr_redox_2"/>
    <property type="match status" value="1"/>
</dbReference>
<dbReference type="RefSeq" id="WP_217676366.1">
    <property type="nucleotide sequence ID" value="NZ_JAHRVA010000001.1"/>
</dbReference>
<dbReference type="GO" id="GO:0046653">
    <property type="term" value="P:tetrahydrofolate metabolic process"/>
    <property type="evidence" value="ECO:0007669"/>
    <property type="project" value="InterPro"/>
</dbReference>
<evidence type="ECO:0000313" key="7">
    <source>
        <dbReference type="Proteomes" id="UP000752297"/>
    </source>
</evidence>
<dbReference type="InterPro" id="IPR006222">
    <property type="entry name" value="GCVT_N"/>
</dbReference>
<sequence>MMTDMRIQNKGRVNRSKPVRFTFNGQNYNGFEGDTLASALLGHGEHLAGRSFKYHRPRGILSAGSEEPNALMGVSRGGGRYEPNTRATVLELYDGLKAESQNHWPSLKRDVGAVNDALYMFFSAGFYYKTFMWPKSFWNKVYEPFIRGAAGLGKSPVEPDPDSYASRYAHCDVLVVGAGPAGLAAALEAAKSGARVMLVDEQAEMGGSLLSEPEPVINGRASWDWLHETLAALGSMPNVTLLPRTTAIGYYHQNMLGLCQRLTDHQSKPATNAPRERMWRVRAKQVVLAQGAIEKPLVFAGNDRPGVMLASAARTYLNRYGVKVGNKAVVVTSHDSAWLAAFDLAVAGVSVPAIIDIREQVADSLLNRAKMLGIETLTGWTVTDTSGRLRVSSVRANPVKGGAVGAARTIACDVVLMSGGWNPSVHLFSHTKGQLVWDEERQIYLPGQRTEESRCAGAGNGNFDLQAALREGAESGAAAATDAGRKTRASEYAVAGDFVCTGVNCRELPTDRDPGKAKAFIDFQNDVTAKDIRLAVREGFRSIEHIKRYTTTGMATDQGKTSNINGLAVASDALSRSAPQVGLTTFRPPYTPTTFGTFCGYNRGKLFDVTRKTPIDAWAEQHGAAFEPVSLWRRAWYFPRPGEDIQQAVARECKATRQSLGMFDASTLGKIEVVGPDAAEFMNRMYTNPWIKLGVGRCRYGLLLGEDGYIRDDGVVGRLSQDRFHVTTTTGGAASVLNMMEDYLQTEWPDLKVSLTSTTEQWAVVAINGPNARKLIEPMVEGADISDEAFPHMSVTECKFLGVPARLFRMSFTGELGFEINVPARYGLALWKALYEAGQQYDVTPYGTETMHVLRAEKGYIIVGQDTDGTVTPDDASLGWAIGKQKVDFVGKRSLSRPDILKKDRKHLVGLLTQDPKIVLEEGAQIVADPKQALPMTMLGHVTSSYWSEALGRSIAIALVAGGKDRMGETLYMPTTDGRVLEAVVTGTVFYDPEGKKLNG</sequence>
<dbReference type="EMBL" id="JAHRVA010000001">
    <property type="protein sequence ID" value="MBV2142365.1"/>
    <property type="molecule type" value="Genomic_DNA"/>
</dbReference>
<dbReference type="InterPro" id="IPR041117">
    <property type="entry name" value="SoxA_A3"/>
</dbReference>
<dbReference type="Pfam" id="PF08669">
    <property type="entry name" value="GCV_T_C"/>
    <property type="match status" value="1"/>
</dbReference>
<gene>
    <name evidence="6" type="ORF">KUG47_02490</name>
</gene>
<evidence type="ECO:0000256" key="1">
    <source>
        <dbReference type="ARBA" id="ARBA00023002"/>
    </source>
</evidence>
<accession>A0A949USH6</accession>
<dbReference type="Pfam" id="PF13510">
    <property type="entry name" value="Fer2_4"/>
    <property type="match status" value="1"/>
</dbReference>
<organism evidence="6 7">
    <name type="scientific">Falsochrobactrum tianjinense</name>
    <dbReference type="NCBI Taxonomy" id="2706015"/>
    <lineage>
        <taxon>Bacteria</taxon>
        <taxon>Pseudomonadati</taxon>
        <taxon>Pseudomonadota</taxon>
        <taxon>Alphaproteobacteria</taxon>
        <taxon>Hyphomicrobiales</taxon>
        <taxon>Brucellaceae</taxon>
        <taxon>Falsochrobactrum</taxon>
    </lineage>
</organism>
<evidence type="ECO:0000259" key="5">
    <source>
        <dbReference type="Pfam" id="PF17806"/>
    </source>
</evidence>
<dbReference type="PIRSF" id="PIRSF037980">
    <property type="entry name" value="SoxA"/>
    <property type="match status" value="1"/>
</dbReference>
<dbReference type="GO" id="GO:0008115">
    <property type="term" value="F:sarcosine oxidase activity"/>
    <property type="evidence" value="ECO:0007669"/>
    <property type="project" value="InterPro"/>
</dbReference>
<feature type="domain" description="GCVT N-terminal" evidence="2">
    <location>
        <begin position="617"/>
        <end position="886"/>
    </location>
</feature>
<proteinExistence type="predicted"/>
<dbReference type="InterPro" id="IPR006277">
    <property type="entry name" value="Sarcosine_oxidase_asu"/>
</dbReference>
<dbReference type="Pfam" id="PF17806">
    <property type="entry name" value="SO_alpha_A3"/>
    <property type="match status" value="1"/>
</dbReference>
<evidence type="ECO:0000313" key="6">
    <source>
        <dbReference type="EMBL" id="MBV2142365.1"/>
    </source>
</evidence>
<dbReference type="PANTHER" id="PTHR43757">
    <property type="entry name" value="AMINOMETHYLTRANSFERASE"/>
    <property type="match status" value="1"/>
</dbReference>
<reference evidence="6 7" key="1">
    <citation type="submission" date="2021-06" db="EMBL/GenBank/DDBJ databases">
        <title>Falsochrobactrum tianjin sp.nov., a new petroleum-degrading bacteria isolated from oily soils.</title>
        <authorList>
            <person name="Chen G."/>
            <person name="Chen H."/>
            <person name="Tian J."/>
            <person name="Qing J."/>
            <person name="Zhong L."/>
            <person name="Ma W."/>
            <person name="Song Y."/>
            <person name="Cui X."/>
            <person name="Yan B."/>
        </authorList>
    </citation>
    <scope>NUCLEOTIDE SEQUENCE [LARGE SCALE GENOMIC DNA]</scope>
    <source>
        <strain evidence="6 7">TDYN1</strain>
    </source>
</reference>
<dbReference type="InterPro" id="IPR023753">
    <property type="entry name" value="FAD/NAD-binding_dom"/>
</dbReference>
<dbReference type="AlphaFoldDB" id="A0A949USH6"/>
<dbReference type="NCBIfam" id="TIGR01372">
    <property type="entry name" value="soxA"/>
    <property type="match status" value="1"/>
</dbReference>